<reference evidence="4 5" key="1">
    <citation type="journal article" date="2018" name="Syst. Appl. Microbiol.">
        <title>Ereboglobus luteus gen. nov. sp. nov. from cockroach guts, and new insights into the oxygen relationship of the genera Opitutus and Didymococcus (Verrucomicrobia: Opitutaceae).</title>
        <authorList>
            <person name="Tegtmeier D."/>
            <person name="Belitz A."/>
            <person name="Radek R."/>
            <person name="Heimerl T."/>
            <person name="Brune A."/>
        </authorList>
    </citation>
    <scope>NUCLEOTIDE SEQUENCE [LARGE SCALE GENOMIC DNA]</scope>
    <source>
        <strain evidence="4 5">Ho45</strain>
    </source>
</reference>
<gene>
    <name evidence="4" type="ORF">CKA38_08815</name>
</gene>
<dbReference type="SUPFAM" id="SSF75005">
    <property type="entry name" value="Arabinanase/levansucrase/invertase"/>
    <property type="match status" value="1"/>
</dbReference>
<dbReference type="Gene3D" id="2.115.10.20">
    <property type="entry name" value="Glycosyl hydrolase domain, family 43"/>
    <property type="match status" value="2"/>
</dbReference>
<dbReference type="GO" id="GO:0016757">
    <property type="term" value="F:glycosyltransferase activity"/>
    <property type="evidence" value="ECO:0007669"/>
    <property type="project" value="UniProtKB-KW"/>
</dbReference>
<dbReference type="PANTHER" id="PTHR34106:SF5">
    <property type="entry name" value="GLYCOSIDASE"/>
    <property type="match status" value="1"/>
</dbReference>
<evidence type="ECO:0000256" key="3">
    <source>
        <dbReference type="ARBA" id="ARBA00024356"/>
    </source>
</evidence>
<evidence type="ECO:0000313" key="5">
    <source>
        <dbReference type="Proteomes" id="UP000244896"/>
    </source>
</evidence>
<dbReference type="Proteomes" id="UP000244896">
    <property type="component" value="Chromosome"/>
</dbReference>
<dbReference type="EMBL" id="CP023004">
    <property type="protein sequence ID" value="AWI10611.1"/>
    <property type="molecule type" value="Genomic_DNA"/>
</dbReference>
<name>A0A2U8E6Z6_9BACT</name>
<keyword evidence="5" id="KW-1185">Reference proteome</keyword>
<evidence type="ECO:0000256" key="1">
    <source>
        <dbReference type="ARBA" id="ARBA00022676"/>
    </source>
</evidence>
<dbReference type="GO" id="GO:0016798">
    <property type="term" value="F:hydrolase activity, acting on glycosyl bonds"/>
    <property type="evidence" value="ECO:0007669"/>
    <property type="project" value="UniProtKB-KW"/>
</dbReference>
<evidence type="ECO:0000256" key="2">
    <source>
        <dbReference type="ARBA" id="ARBA00022679"/>
    </source>
</evidence>
<dbReference type="PIRSF" id="PIRSF016202">
    <property type="entry name" value="PH1107"/>
    <property type="match status" value="1"/>
</dbReference>
<keyword evidence="2" id="KW-0808">Transferase</keyword>
<organism evidence="4 5">
    <name type="scientific">Ereboglobus luteus</name>
    <dbReference type="NCBI Taxonomy" id="1796921"/>
    <lineage>
        <taxon>Bacteria</taxon>
        <taxon>Pseudomonadati</taxon>
        <taxon>Verrucomicrobiota</taxon>
        <taxon>Opitutia</taxon>
        <taxon>Opitutales</taxon>
        <taxon>Opitutaceae</taxon>
        <taxon>Ereboglobus</taxon>
    </lineage>
</organism>
<dbReference type="Pfam" id="PF04041">
    <property type="entry name" value="Glyco_hydro_130"/>
    <property type="match status" value="1"/>
</dbReference>
<accession>A0A2U8E6Z6</accession>
<dbReference type="KEGG" id="elut:CKA38_08815"/>
<keyword evidence="4" id="KW-0378">Hydrolase</keyword>
<keyword evidence="4" id="KW-0326">Glycosidase</keyword>
<keyword evidence="1" id="KW-0328">Glycosyltransferase</keyword>
<protein>
    <submittedName>
        <fullName evidence="4">Glycosidase</fullName>
    </submittedName>
</protein>
<dbReference type="OrthoDB" id="9759709at2"/>
<dbReference type="InterPro" id="IPR007184">
    <property type="entry name" value="Mannoside_phosphorylase"/>
</dbReference>
<dbReference type="CDD" id="cd18612">
    <property type="entry name" value="GH130_Lin0857-like"/>
    <property type="match status" value="1"/>
</dbReference>
<comment type="similarity">
    <text evidence="3">Belongs to the glycosyl hydrolase 130 family.</text>
</comment>
<dbReference type="PANTHER" id="PTHR34106">
    <property type="entry name" value="GLYCOSIDASE"/>
    <property type="match status" value="1"/>
</dbReference>
<proteinExistence type="inferred from homology"/>
<dbReference type="AlphaFoldDB" id="A0A2U8E6Z6"/>
<evidence type="ECO:0000313" key="4">
    <source>
        <dbReference type="EMBL" id="AWI10611.1"/>
    </source>
</evidence>
<sequence>MRMIFRFPENPILRPADVKPSRPDMEVACLLNPGAFVHNGRIGLLLRVAERPVQEDGFISTPVLDPEAPDGMRIVKSSTAERGQASDARLFVHEGQCYLTTLSHLRLAWSDDGVRFEVEPEPVLIGNGKLESFGIEDARVCCIDGVYNITYTAVSDAGYGVGLIRTKDWKTFDREGMIFPPPNKDCALFPEKINGHYYALHRPTHNDIGGPWIWISRSPDLLHWGAHQWIARPRPGWEAMKIGAGAEPIRTPRGWLEIYHAVDAKGEYSLGLLLLDLNDPTKVLARSTSPIMRPAEDYETAGFMQNVVFTNGHVVDGDTVTMYYGAADSVICGARLSIAQMLESLNALDSGE</sequence>
<dbReference type="InterPro" id="IPR023296">
    <property type="entry name" value="Glyco_hydro_beta-prop_sf"/>
</dbReference>